<feature type="region of interest" description="Disordered" evidence="5">
    <location>
        <begin position="980"/>
        <end position="1019"/>
    </location>
</feature>
<dbReference type="Proteomes" id="UP001189429">
    <property type="component" value="Unassembled WGS sequence"/>
</dbReference>
<organism evidence="8 9">
    <name type="scientific">Prorocentrum cordatum</name>
    <dbReference type="NCBI Taxonomy" id="2364126"/>
    <lineage>
        <taxon>Eukaryota</taxon>
        <taxon>Sar</taxon>
        <taxon>Alveolata</taxon>
        <taxon>Dinophyceae</taxon>
        <taxon>Prorocentrales</taxon>
        <taxon>Prorocentraceae</taxon>
        <taxon>Prorocentrum</taxon>
    </lineage>
</organism>
<dbReference type="Pfam" id="PF00520">
    <property type="entry name" value="Ion_trans"/>
    <property type="match status" value="1"/>
</dbReference>
<keyword evidence="2 6" id="KW-0812">Transmembrane</keyword>
<evidence type="ECO:0000256" key="5">
    <source>
        <dbReference type="SAM" id="MobiDB-lite"/>
    </source>
</evidence>
<feature type="domain" description="Ion transport" evidence="7">
    <location>
        <begin position="223"/>
        <end position="485"/>
    </location>
</feature>
<evidence type="ECO:0000259" key="7">
    <source>
        <dbReference type="Pfam" id="PF00520"/>
    </source>
</evidence>
<dbReference type="EMBL" id="CAUYUJ010019029">
    <property type="protein sequence ID" value="CAK0888124.1"/>
    <property type="molecule type" value="Genomic_DNA"/>
</dbReference>
<evidence type="ECO:0000256" key="3">
    <source>
        <dbReference type="ARBA" id="ARBA00022989"/>
    </source>
</evidence>
<evidence type="ECO:0000313" key="9">
    <source>
        <dbReference type="Proteomes" id="UP001189429"/>
    </source>
</evidence>
<name>A0ABN9WNB3_9DINO</name>
<reference evidence="8" key="1">
    <citation type="submission" date="2023-10" db="EMBL/GenBank/DDBJ databases">
        <authorList>
            <person name="Chen Y."/>
            <person name="Shah S."/>
            <person name="Dougan E. K."/>
            <person name="Thang M."/>
            <person name="Chan C."/>
        </authorList>
    </citation>
    <scope>NUCLEOTIDE SEQUENCE [LARGE SCALE GENOMIC DNA]</scope>
</reference>
<dbReference type="SUPFAM" id="SSF81324">
    <property type="entry name" value="Voltage-gated potassium channels"/>
    <property type="match status" value="1"/>
</dbReference>
<keyword evidence="3 6" id="KW-1133">Transmembrane helix</keyword>
<accession>A0ABN9WNB3</accession>
<dbReference type="PANTHER" id="PTHR45689">
    <property type="entry name" value="I[[H]] CHANNEL, ISOFORM E"/>
    <property type="match status" value="1"/>
</dbReference>
<evidence type="ECO:0000313" key="8">
    <source>
        <dbReference type="EMBL" id="CAK0888124.1"/>
    </source>
</evidence>
<dbReference type="Gene3D" id="1.10.287.70">
    <property type="match status" value="1"/>
</dbReference>
<keyword evidence="4 6" id="KW-0472">Membrane</keyword>
<dbReference type="InterPro" id="IPR018490">
    <property type="entry name" value="cNMP-bd_dom_sf"/>
</dbReference>
<evidence type="ECO:0000256" key="2">
    <source>
        <dbReference type="ARBA" id="ARBA00022692"/>
    </source>
</evidence>
<feature type="transmembrane region" description="Helical" evidence="6">
    <location>
        <begin position="459"/>
        <end position="481"/>
    </location>
</feature>
<evidence type="ECO:0000256" key="1">
    <source>
        <dbReference type="ARBA" id="ARBA00004141"/>
    </source>
</evidence>
<evidence type="ECO:0000256" key="4">
    <source>
        <dbReference type="ARBA" id="ARBA00023136"/>
    </source>
</evidence>
<feature type="transmembrane region" description="Helical" evidence="6">
    <location>
        <begin position="378"/>
        <end position="396"/>
    </location>
</feature>
<comment type="caution">
    <text evidence="8">The sequence shown here is derived from an EMBL/GenBank/DDBJ whole genome shotgun (WGS) entry which is preliminary data.</text>
</comment>
<dbReference type="InterPro" id="IPR005821">
    <property type="entry name" value="Ion_trans_dom"/>
</dbReference>
<evidence type="ECO:0000256" key="6">
    <source>
        <dbReference type="SAM" id="Phobius"/>
    </source>
</evidence>
<keyword evidence="9" id="KW-1185">Reference proteome</keyword>
<sequence>MAEAGGAGPDEVLGSLRELLRGQRRLEQLVARLAPGAAAAGGGGVDAFPPLPLPEGAERELLEEPPSCSASPAKSARREASRRLLDDLVSPAASMSWLLHDRDAVHDTRSIESKVWLERVEVREELVKCGSSEALEKECSRHRSYGPRRTLRSSSVASVVSLSGVQDLAALTPTSASERVLSSLRLLRPGNMVELLRELRAWLSWSRLSRSTVLSPSSTPRAWLDAVSLLVLLYNLSSIPYFFAFQVDNGASPWVTFEYVSASFWFVDLLVSFRTGYYADGHLHMEPWKIARRYLRSSFFLDLLTLLIDVVSIVLRALENESVVPAAYIRTFKIVRVFRLAGVTRVRNLHGILDRLGNSYHVILVKAFTGSLYNICKFALALVWVNHTIACFWCFLGREDPRGSVSDTGFTWMDTGDGLAWAYSHSGRLYQYAIAFHWALTQMTPGSMQVFPVNSVERIFNIICLIGGLLVFSALVSAISASAAQLKIDMQGHSREMERLIRFLHRSHIEPELRMQVCKQIRVKLVQRRPEVIKDLSVLGLLSLSLRHALQLALCNPHLLEHPLLHFLSIADAAMWEEICMRCAHFSVLVKRDSLFVFGAEAEGIYFVVRGPLSYDLDKSFPAQTSETKQAETGSWLSEAALWCHWRHMGCAEAKDPAGAGCCEVLFLQADALIPILTKRGLIGQLAWAYARGFLHFLQKSAPPLCDWPNDLDLPFGADEVIAAMPKDATAVVGQCAIDVLRAPTGSLLTGWLREDTIERLATEVQAGRCALLTTGRGGVVRCVPIVVLQMRRRDGRMLVRMRLTCRADGVQEATCQLPGGKQEVGEPPDGCFQRLLDGKLKALADGIMVVGVERQSEQDKSWKFGVPTRYVRTVVSAEWLQQEGDVGPLDQFIVPGVDTLELALSQRSSGGSSFIRRPKNEPSFPGEGEVLMLPGDVGFYGWLTEDQFIFFKGPKGQHNLFHWLTQLYKAVGVHPDDLDRDETNPEVESPLFFPGSSRQVGEGSDRDACSTRPRAGSI</sequence>
<comment type="subcellular location">
    <subcellularLocation>
        <location evidence="1">Membrane</location>
        <topology evidence="1">Multi-pass membrane protein</topology>
    </subcellularLocation>
</comment>
<proteinExistence type="predicted"/>
<dbReference type="InterPro" id="IPR051413">
    <property type="entry name" value="K/Na_HCN_channel"/>
</dbReference>
<gene>
    <name evidence="8" type="ORF">PCOR1329_LOCUS68973</name>
</gene>
<dbReference type="SUPFAM" id="SSF51206">
    <property type="entry name" value="cAMP-binding domain-like"/>
    <property type="match status" value="1"/>
</dbReference>
<protein>
    <recommendedName>
        <fullName evidence="7">Ion transport domain-containing protein</fullName>
    </recommendedName>
</protein>
<dbReference type="PANTHER" id="PTHR45689:SF5">
    <property type="entry name" value="I[[H]] CHANNEL, ISOFORM E"/>
    <property type="match status" value="1"/>
</dbReference>